<keyword evidence="3 6" id="KW-0812">Transmembrane</keyword>
<evidence type="ECO:0000256" key="1">
    <source>
        <dbReference type="ARBA" id="ARBA00004141"/>
    </source>
</evidence>
<evidence type="ECO:0000256" key="2">
    <source>
        <dbReference type="ARBA" id="ARBA00022448"/>
    </source>
</evidence>
<dbReference type="Proteomes" id="UP000005638">
    <property type="component" value="Chromosome"/>
</dbReference>
<proteinExistence type="inferred from homology"/>
<feature type="transmembrane region" description="Helical" evidence="6">
    <location>
        <begin position="78"/>
        <end position="97"/>
    </location>
</feature>
<feature type="transmembrane region" description="Helical" evidence="6">
    <location>
        <begin position="133"/>
        <end position="153"/>
    </location>
</feature>
<dbReference type="eggNOG" id="COG0306">
    <property type="taxonomic scope" value="Bacteria"/>
</dbReference>
<keyword evidence="2 6" id="KW-0813">Transport</keyword>
<keyword evidence="4 6" id="KW-1133">Transmembrane helix</keyword>
<evidence type="ECO:0000256" key="5">
    <source>
        <dbReference type="ARBA" id="ARBA00023136"/>
    </source>
</evidence>
<feature type="transmembrane region" description="Helical" evidence="6">
    <location>
        <begin position="159"/>
        <end position="178"/>
    </location>
</feature>
<dbReference type="GO" id="GO:0035435">
    <property type="term" value="P:phosphate ion transmembrane transport"/>
    <property type="evidence" value="ECO:0007669"/>
    <property type="project" value="TreeGrafter"/>
</dbReference>
<dbReference type="KEGG" id="fco:FCOL_06065"/>
<feature type="transmembrane region" description="Helical" evidence="6">
    <location>
        <begin position="190"/>
        <end position="212"/>
    </location>
</feature>
<keyword evidence="6" id="KW-0592">Phosphate transport</keyword>
<dbReference type="RefSeq" id="WP_014165316.1">
    <property type="nucleotide sequence ID" value="NC_016510.2"/>
</dbReference>
<accession>H2IA17</accession>
<dbReference type="AlphaFoldDB" id="H2IA17"/>
<name>H2IA17_FLACA</name>
<dbReference type="STRING" id="1041826.FCOL_06065"/>
<evidence type="ECO:0000256" key="3">
    <source>
        <dbReference type="ARBA" id="ARBA00022692"/>
    </source>
</evidence>
<comment type="similarity">
    <text evidence="6">Belongs to the inorganic phosphate transporter (PiT) (TC 2.A.20) family.</text>
</comment>
<protein>
    <recommendedName>
        <fullName evidence="6">Phosphate transporter</fullName>
    </recommendedName>
</protein>
<feature type="transmembrane region" description="Helical" evidence="6">
    <location>
        <begin position="37"/>
        <end position="58"/>
    </location>
</feature>
<feature type="transmembrane region" description="Helical" evidence="6">
    <location>
        <begin position="427"/>
        <end position="449"/>
    </location>
</feature>
<dbReference type="GO" id="GO:0016020">
    <property type="term" value="C:membrane"/>
    <property type="evidence" value="ECO:0007669"/>
    <property type="project" value="UniProtKB-SubCell"/>
</dbReference>
<evidence type="ECO:0000256" key="4">
    <source>
        <dbReference type="ARBA" id="ARBA00022989"/>
    </source>
</evidence>
<dbReference type="PANTHER" id="PTHR11101:SF80">
    <property type="entry name" value="PHOSPHATE TRANSPORTER"/>
    <property type="match status" value="1"/>
</dbReference>
<evidence type="ECO:0000313" key="7">
    <source>
        <dbReference type="EMBL" id="AEX99661.1"/>
    </source>
</evidence>
<evidence type="ECO:0000256" key="6">
    <source>
        <dbReference type="RuleBase" id="RU363058"/>
    </source>
</evidence>
<dbReference type="InterPro" id="IPR001204">
    <property type="entry name" value="Phos_transporter"/>
</dbReference>
<sequence>MEFALLIIIIVVAMGFDLVNGFHDAANSIATVVSTKVLSPTQAVIWAAIFNFAAYWVFDMSVGNTVAKTVDNSVIDLWVILSGLLAATVWNLLTWWLGIPSSSSHTLIGGFAGAAVAHAGFDVLKLEEITKPLMFIVLAPIIGGVISFIITLMTIQRNFFIKLFCYILLTVFTVYMTWAYKDIFDIKPIMIWIIGVLLSSFVLIFIIFEIVVGKNNTAMKEGNLYKKLQLLSSAAFSLGHGGADSQKVMGIICAACIVYANGVRRGEVKGEVPSLLQVTEVLQVKYTNDEGKIKKFKPAIGIFDKDTMYVDGKKIIDLSTKQNIYEDEKLVAGINSSNPFLLHLKKENIDLSNFEKAVKQLKTLHVYTDKKDVHDTDTKEVVFKDKELNPAYRYAKIFAKYVDEKGRLKEEIKAKVETKVTNKTMPIWIAFGCYLMIGLGTLMGGWKIVKTMGTKITKVTPLEGVCSETAGALTLFTVSQMGVPVSTTHTITGSIIGVGATKRLSAVRWGITINLIWAWILTIPVSALVAAIIYYILSVFN</sequence>
<dbReference type="PANTHER" id="PTHR11101">
    <property type="entry name" value="PHOSPHATE TRANSPORTER"/>
    <property type="match status" value="1"/>
</dbReference>
<evidence type="ECO:0000313" key="8">
    <source>
        <dbReference type="Proteomes" id="UP000005638"/>
    </source>
</evidence>
<dbReference type="EMBL" id="CP003222">
    <property type="protein sequence ID" value="AEX99661.1"/>
    <property type="molecule type" value="Genomic_DNA"/>
</dbReference>
<reference evidence="7 8" key="1">
    <citation type="journal article" date="2012" name="J. Bacteriol.">
        <title>Genome Sequence of the Fish Pathogen Flavobacterium columnare ATCC 49512.</title>
        <authorList>
            <person name="Tekedar H.C."/>
            <person name="Karsi A."/>
            <person name="Gillaspy A.F."/>
            <person name="Dyer D.W."/>
            <person name="Benton N.R."/>
            <person name="Zaitshik J."/>
            <person name="Vamenta S."/>
            <person name="Banes M.M."/>
            <person name="Gulsoy N."/>
            <person name="Aboko-Cole M."/>
            <person name="Waldbieser G.C."/>
            <person name="Lawrence M.L."/>
        </authorList>
    </citation>
    <scope>NUCLEOTIDE SEQUENCE [LARGE SCALE GENOMIC DNA]</scope>
    <source>
        <strain evidence="8">ATCC 49512 / CIP 103533 / TG 44/87</strain>
    </source>
</reference>
<feature type="transmembrane region" description="Helical" evidence="6">
    <location>
        <begin position="511"/>
        <end position="537"/>
    </location>
</feature>
<dbReference type="Pfam" id="PF01384">
    <property type="entry name" value="PHO4"/>
    <property type="match status" value="1"/>
</dbReference>
<gene>
    <name evidence="7" type="ordered locus">FCOL_06065</name>
</gene>
<keyword evidence="5 6" id="KW-0472">Membrane</keyword>
<keyword evidence="8" id="KW-1185">Reference proteome</keyword>
<dbReference type="HOGENOM" id="CLU_015355_1_1_10"/>
<comment type="subcellular location">
    <subcellularLocation>
        <location evidence="1 6">Membrane</location>
        <topology evidence="1 6">Multi-pass membrane protein</topology>
    </subcellularLocation>
</comment>
<dbReference type="GO" id="GO:0005315">
    <property type="term" value="F:phosphate transmembrane transporter activity"/>
    <property type="evidence" value="ECO:0007669"/>
    <property type="project" value="InterPro"/>
</dbReference>
<organism evidence="7 8">
    <name type="scientific">Flavobacterium columnare (strain ATCC 49512 / CIP 103533 / TG 44/87)</name>
    <dbReference type="NCBI Taxonomy" id="1041826"/>
    <lineage>
        <taxon>Bacteria</taxon>
        <taxon>Pseudomonadati</taxon>
        <taxon>Bacteroidota</taxon>
        <taxon>Flavobacteriia</taxon>
        <taxon>Flavobacteriales</taxon>
        <taxon>Flavobacteriaceae</taxon>
        <taxon>Flavobacterium</taxon>
    </lineage>
</organism>